<reference evidence="3" key="1">
    <citation type="journal article" date="2019" name="Int. J. Syst. Evol. Microbiol.">
        <title>The Global Catalogue of Microorganisms (GCM) 10K type strain sequencing project: providing services to taxonomists for standard genome sequencing and annotation.</title>
        <authorList>
            <consortium name="The Broad Institute Genomics Platform"/>
            <consortium name="The Broad Institute Genome Sequencing Center for Infectious Disease"/>
            <person name="Wu L."/>
            <person name="Ma J."/>
        </authorList>
    </citation>
    <scope>NUCLEOTIDE SEQUENCE [LARGE SCALE GENOMIC DNA]</scope>
    <source>
        <strain evidence="3">CGMCC 4.7426</strain>
    </source>
</reference>
<dbReference type="EC" id="2.3.-.-" evidence="2"/>
<dbReference type="Pfam" id="PF13302">
    <property type="entry name" value="Acetyltransf_3"/>
    <property type="match status" value="1"/>
</dbReference>
<keyword evidence="2" id="KW-0012">Acyltransferase</keyword>
<organism evidence="2 3">
    <name type="scientific">Virgibacillus kekensis</name>
    <dbReference type="NCBI Taxonomy" id="202261"/>
    <lineage>
        <taxon>Bacteria</taxon>
        <taxon>Bacillati</taxon>
        <taxon>Bacillota</taxon>
        <taxon>Bacilli</taxon>
        <taxon>Bacillales</taxon>
        <taxon>Bacillaceae</taxon>
        <taxon>Virgibacillus</taxon>
    </lineage>
</organism>
<evidence type="ECO:0000313" key="2">
    <source>
        <dbReference type="EMBL" id="MFC4558335.1"/>
    </source>
</evidence>
<name>A0ABV9DHR2_9BACI</name>
<gene>
    <name evidence="2" type="ORF">ACFO3D_08925</name>
</gene>
<accession>A0ABV9DHR2</accession>
<dbReference type="InterPro" id="IPR016181">
    <property type="entry name" value="Acyl_CoA_acyltransferase"/>
</dbReference>
<dbReference type="PANTHER" id="PTHR43792:SF1">
    <property type="entry name" value="N-ACETYLTRANSFERASE DOMAIN-CONTAINING PROTEIN"/>
    <property type="match status" value="1"/>
</dbReference>
<feature type="domain" description="N-acetyltransferase" evidence="1">
    <location>
        <begin position="9"/>
        <end position="175"/>
    </location>
</feature>
<dbReference type="Proteomes" id="UP001595989">
    <property type="component" value="Unassembled WGS sequence"/>
</dbReference>
<dbReference type="GO" id="GO:0016746">
    <property type="term" value="F:acyltransferase activity"/>
    <property type="evidence" value="ECO:0007669"/>
    <property type="project" value="UniProtKB-KW"/>
</dbReference>
<keyword evidence="2" id="KW-0808">Transferase</keyword>
<protein>
    <submittedName>
        <fullName evidence="2">GNAT family N-acetyltransferase</fullName>
        <ecNumber evidence="2">2.3.-.-</ecNumber>
    </submittedName>
</protein>
<dbReference type="SUPFAM" id="SSF55729">
    <property type="entry name" value="Acyl-CoA N-acyltransferases (Nat)"/>
    <property type="match status" value="1"/>
</dbReference>
<evidence type="ECO:0000259" key="1">
    <source>
        <dbReference type="PROSITE" id="PS51186"/>
    </source>
</evidence>
<keyword evidence="3" id="KW-1185">Reference proteome</keyword>
<dbReference type="InterPro" id="IPR051531">
    <property type="entry name" value="N-acetyltransferase"/>
</dbReference>
<dbReference type="PROSITE" id="PS51186">
    <property type="entry name" value="GNAT"/>
    <property type="match status" value="1"/>
</dbReference>
<dbReference type="PANTHER" id="PTHR43792">
    <property type="entry name" value="GNAT FAMILY, PUTATIVE (AFU_ORTHOLOGUE AFUA_3G00765)-RELATED-RELATED"/>
    <property type="match status" value="1"/>
</dbReference>
<comment type="caution">
    <text evidence="2">The sequence shown here is derived from an EMBL/GenBank/DDBJ whole genome shotgun (WGS) entry which is preliminary data.</text>
</comment>
<evidence type="ECO:0000313" key="3">
    <source>
        <dbReference type="Proteomes" id="UP001595989"/>
    </source>
</evidence>
<dbReference type="EMBL" id="JBHSFU010000004">
    <property type="protein sequence ID" value="MFC4558335.1"/>
    <property type="molecule type" value="Genomic_DNA"/>
</dbReference>
<dbReference type="Gene3D" id="3.40.630.30">
    <property type="match status" value="1"/>
</dbReference>
<sequence>MIYINTPRLTLRDWKSEDLAPFRHMNNDPEVMRYFPNTLTSQETNKFYEVIQQEIHDHGYGLYAVVTNDTNEFIGFIGFHRATFEADFNPCVEIGFRLKKEAWGKGFATEGARACLEYGFAELGFNKIYSFTAKINAPSQNVMKKIGLQFEREFNHPNVDPESKLYRHVLYKTER</sequence>
<proteinExistence type="predicted"/>
<dbReference type="RefSeq" id="WP_390294950.1">
    <property type="nucleotide sequence ID" value="NZ_JBHSFU010000004.1"/>
</dbReference>
<dbReference type="InterPro" id="IPR000182">
    <property type="entry name" value="GNAT_dom"/>
</dbReference>